<dbReference type="RefSeq" id="WP_130389537.1">
    <property type="nucleotide sequence ID" value="NZ_SGXM01000001.1"/>
</dbReference>
<dbReference type="AlphaFoldDB" id="A0A4Q7S6L9"/>
<evidence type="ECO:0000256" key="6">
    <source>
        <dbReference type="HAMAP-Rule" id="MF_00045"/>
    </source>
</evidence>
<dbReference type="InterPro" id="IPR022894">
    <property type="entry name" value="Oligoribonuclease"/>
</dbReference>
<evidence type="ECO:0000256" key="1">
    <source>
        <dbReference type="ARBA" id="ARBA00009921"/>
    </source>
</evidence>
<keyword evidence="6" id="KW-0963">Cytoplasm</keyword>
<dbReference type="FunFam" id="3.30.420.10:FF:000003">
    <property type="entry name" value="Oligoribonuclease"/>
    <property type="match status" value="1"/>
</dbReference>
<dbReference type="OrthoDB" id="9801329at2"/>
<name>A0A4Q7S6L9_9BURK</name>
<dbReference type="EC" id="3.1.-.-" evidence="6"/>
<keyword evidence="3 6" id="KW-0378">Hydrolase</keyword>
<comment type="similarity">
    <text evidence="1 6">Belongs to the oligoribonuclease family.</text>
</comment>
<keyword evidence="9" id="KW-1185">Reference proteome</keyword>
<dbReference type="InterPro" id="IPR012337">
    <property type="entry name" value="RNaseH-like_sf"/>
</dbReference>
<evidence type="ECO:0000313" key="9">
    <source>
        <dbReference type="Proteomes" id="UP000291078"/>
    </source>
</evidence>
<reference evidence="8 9" key="1">
    <citation type="journal article" date="2015" name="Stand. Genomic Sci.">
        <title>Genomic Encyclopedia of Bacterial and Archaeal Type Strains, Phase III: the genomes of soil and plant-associated and newly described type strains.</title>
        <authorList>
            <person name="Whitman W.B."/>
            <person name="Woyke T."/>
            <person name="Klenk H.P."/>
            <person name="Zhou Y."/>
            <person name="Lilburn T.G."/>
            <person name="Beck B.J."/>
            <person name="De Vos P."/>
            <person name="Vandamme P."/>
            <person name="Eisen J.A."/>
            <person name="Garrity G."/>
            <person name="Hugenholtz P."/>
            <person name="Kyrpides N.C."/>
        </authorList>
    </citation>
    <scope>NUCLEOTIDE SEQUENCE [LARGE SCALE GENOMIC DNA]</scope>
    <source>
        <strain evidence="8 9">ASC-9842</strain>
    </source>
</reference>
<dbReference type="Gene3D" id="3.30.420.10">
    <property type="entry name" value="Ribonuclease H-like superfamily/Ribonuclease H"/>
    <property type="match status" value="1"/>
</dbReference>
<proteinExistence type="inferred from homology"/>
<comment type="subcellular location">
    <subcellularLocation>
        <location evidence="6">Cytoplasm</location>
    </subcellularLocation>
</comment>
<sequence length="215" mass="23684">MTSPAAASVKSENNLIWLDMEMTGLQPDTDRIIEVAVVVTDSELNILAEGPVLVIHQPDAVLDGMDNWNKGTHGRSGLIDKVKASTLTEAQAEAELIAFLKRWVPASKSPMCGNSICQDRRFMARYMPKLEAFFHYRNLDVSTLKELCKRWEPAIHKGFHKRQLHTALADILESVEELRYYRQHFIKTPAEAAASLPAPDAPAAPAADAPAAPAA</sequence>
<dbReference type="NCBIfam" id="NF003765">
    <property type="entry name" value="PRK05359.1"/>
    <property type="match status" value="1"/>
</dbReference>
<dbReference type="SMART" id="SM00479">
    <property type="entry name" value="EXOIII"/>
    <property type="match status" value="1"/>
</dbReference>
<dbReference type="InterPro" id="IPR036397">
    <property type="entry name" value="RNaseH_sf"/>
</dbReference>
<dbReference type="GO" id="GO:0003676">
    <property type="term" value="F:nucleic acid binding"/>
    <property type="evidence" value="ECO:0007669"/>
    <property type="project" value="InterPro"/>
</dbReference>
<dbReference type="GO" id="GO:0005737">
    <property type="term" value="C:cytoplasm"/>
    <property type="evidence" value="ECO:0007669"/>
    <property type="project" value="UniProtKB-SubCell"/>
</dbReference>
<dbReference type="PANTHER" id="PTHR11046:SF0">
    <property type="entry name" value="OLIGORIBONUCLEASE, MITOCHONDRIAL"/>
    <property type="match status" value="1"/>
</dbReference>
<keyword evidence="4 6" id="KW-0269">Exonuclease</keyword>
<evidence type="ECO:0000256" key="3">
    <source>
        <dbReference type="ARBA" id="ARBA00022801"/>
    </source>
</evidence>
<dbReference type="SUPFAM" id="SSF53098">
    <property type="entry name" value="Ribonuclease H-like"/>
    <property type="match status" value="1"/>
</dbReference>
<comment type="caution">
    <text evidence="8">The sequence shown here is derived from an EMBL/GenBank/DDBJ whole genome shotgun (WGS) entry which is preliminary data.</text>
</comment>
<evidence type="ECO:0000256" key="2">
    <source>
        <dbReference type="ARBA" id="ARBA00022722"/>
    </source>
</evidence>
<dbReference type="GO" id="GO:0006259">
    <property type="term" value="P:DNA metabolic process"/>
    <property type="evidence" value="ECO:0007669"/>
    <property type="project" value="UniProtKB-ARBA"/>
</dbReference>
<comment type="function">
    <text evidence="6">3'-to-5' exoribonuclease specific for small oligoribonucleotides.</text>
</comment>
<keyword evidence="2 6" id="KW-0540">Nuclease</keyword>
<dbReference type="Proteomes" id="UP000291078">
    <property type="component" value="Unassembled WGS sequence"/>
</dbReference>
<organism evidence="8 9">
    <name type="scientific">Cupriavidus agavae</name>
    <dbReference type="NCBI Taxonomy" id="1001822"/>
    <lineage>
        <taxon>Bacteria</taxon>
        <taxon>Pseudomonadati</taxon>
        <taxon>Pseudomonadota</taxon>
        <taxon>Betaproteobacteria</taxon>
        <taxon>Burkholderiales</taxon>
        <taxon>Burkholderiaceae</taxon>
        <taxon>Cupriavidus</taxon>
    </lineage>
</organism>
<dbReference type="PANTHER" id="PTHR11046">
    <property type="entry name" value="OLIGORIBONUCLEASE, MITOCHONDRIAL"/>
    <property type="match status" value="1"/>
</dbReference>
<dbReference type="GO" id="GO:0000175">
    <property type="term" value="F:3'-5'-RNA exonuclease activity"/>
    <property type="evidence" value="ECO:0007669"/>
    <property type="project" value="InterPro"/>
</dbReference>
<dbReference type="HAMAP" id="MF_00045">
    <property type="entry name" value="Oligoribonuclease"/>
    <property type="match status" value="1"/>
</dbReference>
<dbReference type="InterPro" id="IPR013520">
    <property type="entry name" value="Ribonucl_H"/>
</dbReference>
<evidence type="ECO:0000313" key="8">
    <source>
        <dbReference type="EMBL" id="RZT41507.1"/>
    </source>
</evidence>
<evidence type="ECO:0000259" key="7">
    <source>
        <dbReference type="SMART" id="SM00479"/>
    </source>
</evidence>
<dbReference type="CDD" id="cd06135">
    <property type="entry name" value="Orn"/>
    <property type="match status" value="1"/>
</dbReference>
<feature type="active site" evidence="6">
    <location>
        <position position="136"/>
    </location>
</feature>
<gene>
    <name evidence="6" type="primary">orn</name>
    <name evidence="8" type="ORF">EV147_0499</name>
</gene>
<evidence type="ECO:0000256" key="4">
    <source>
        <dbReference type="ARBA" id="ARBA00022839"/>
    </source>
</evidence>
<dbReference type="Pfam" id="PF00929">
    <property type="entry name" value="RNase_T"/>
    <property type="match status" value="1"/>
</dbReference>
<accession>A0A4Q7S6L9</accession>
<evidence type="ECO:0000256" key="5">
    <source>
        <dbReference type="ARBA" id="ARBA00070964"/>
    </source>
</evidence>
<feature type="domain" description="Exonuclease" evidence="7">
    <location>
        <begin position="14"/>
        <end position="187"/>
    </location>
</feature>
<dbReference type="EMBL" id="SGXM01000001">
    <property type="protein sequence ID" value="RZT41507.1"/>
    <property type="molecule type" value="Genomic_DNA"/>
</dbReference>
<protein>
    <recommendedName>
        <fullName evidence="5 6">Oligoribonuclease</fullName>
        <ecNumber evidence="6">3.1.-.-</ecNumber>
    </recommendedName>
</protein>